<evidence type="ECO:0000256" key="1">
    <source>
        <dbReference type="SAM" id="MobiDB-lite"/>
    </source>
</evidence>
<feature type="region of interest" description="Disordered" evidence="1">
    <location>
        <begin position="70"/>
        <end position="109"/>
    </location>
</feature>
<protein>
    <submittedName>
        <fullName evidence="2">Uncharacterized protein</fullName>
    </submittedName>
</protein>
<accession>A0A6A5V0L5</accession>
<feature type="region of interest" description="Disordered" evidence="1">
    <location>
        <begin position="33"/>
        <end position="55"/>
    </location>
</feature>
<gene>
    <name evidence="2" type="ORF">BU23DRAFT_570229</name>
</gene>
<evidence type="ECO:0000313" key="2">
    <source>
        <dbReference type="EMBL" id="KAF1970963.1"/>
    </source>
</evidence>
<organism evidence="2 3">
    <name type="scientific">Bimuria novae-zelandiae CBS 107.79</name>
    <dbReference type="NCBI Taxonomy" id="1447943"/>
    <lineage>
        <taxon>Eukaryota</taxon>
        <taxon>Fungi</taxon>
        <taxon>Dikarya</taxon>
        <taxon>Ascomycota</taxon>
        <taxon>Pezizomycotina</taxon>
        <taxon>Dothideomycetes</taxon>
        <taxon>Pleosporomycetidae</taxon>
        <taxon>Pleosporales</taxon>
        <taxon>Massarineae</taxon>
        <taxon>Didymosphaeriaceae</taxon>
        <taxon>Bimuria</taxon>
    </lineage>
</organism>
<reference evidence="2" key="1">
    <citation type="journal article" date="2020" name="Stud. Mycol.">
        <title>101 Dothideomycetes genomes: a test case for predicting lifestyles and emergence of pathogens.</title>
        <authorList>
            <person name="Haridas S."/>
            <person name="Albert R."/>
            <person name="Binder M."/>
            <person name="Bloem J."/>
            <person name="Labutti K."/>
            <person name="Salamov A."/>
            <person name="Andreopoulos B."/>
            <person name="Baker S."/>
            <person name="Barry K."/>
            <person name="Bills G."/>
            <person name="Bluhm B."/>
            <person name="Cannon C."/>
            <person name="Castanera R."/>
            <person name="Culley D."/>
            <person name="Daum C."/>
            <person name="Ezra D."/>
            <person name="Gonzalez J."/>
            <person name="Henrissat B."/>
            <person name="Kuo A."/>
            <person name="Liang C."/>
            <person name="Lipzen A."/>
            <person name="Lutzoni F."/>
            <person name="Magnuson J."/>
            <person name="Mondo S."/>
            <person name="Nolan M."/>
            <person name="Ohm R."/>
            <person name="Pangilinan J."/>
            <person name="Park H.-J."/>
            <person name="Ramirez L."/>
            <person name="Alfaro M."/>
            <person name="Sun H."/>
            <person name="Tritt A."/>
            <person name="Yoshinaga Y."/>
            <person name="Zwiers L.-H."/>
            <person name="Turgeon B."/>
            <person name="Goodwin S."/>
            <person name="Spatafora J."/>
            <person name="Crous P."/>
            <person name="Grigoriev I."/>
        </authorList>
    </citation>
    <scope>NUCLEOTIDE SEQUENCE</scope>
    <source>
        <strain evidence="2">CBS 107.79</strain>
    </source>
</reference>
<feature type="compositionally biased region" description="Basic and acidic residues" evidence="1">
    <location>
        <begin position="88"/>
        <end position="102"/>
    </location>
</feature>
<evidence type="ECO:0000313" key="3">
    <source>
        <dbReference type="Proteomes" id="UP000800036"/>
    </source>
</evidence>
<feature type="compositionally biased region" description="Polar residues" evidence="1">
    <location>
        <begin position="36"/>
        <end position="55"/>
    </location>
</feature>
<keyword evidence="3" id="KW-1185">Reference proteome</keyword>
<dbReference type="AlphaFoldDB" id="A0A6A5V0L5"/>
<dbReference type="EMBL" id="ML976696">
    <property type="protein sequence ID" value="KAF1970963.1"/>
    <property type="molecule type" value="Genomic_DNA"/>
</dbReference>
<dbReference type="Proteomes" id="UP000800036">
    <property type="component" value="Unassembled WGS sequence"/>
</dbReference>
<name>A0A6A5V0L5_9PLEO</name>
<proteinExistence type="predicted"/>
<sequence length="150" mass="17124">MDQVTQLKQRWQALAKELLRRERLHVRQKLRESILVNDSTNECPNPSPGSATESCAQIQDKVDPLYRASRTEHKVPCNPATSSPVGPREPKTHVAKEHKEPDRDEDTWDSTLQKIDIGLENPRSHIGCIKERVDKLEAALRDVEKQMGIE</sequence>